<evidence type="ECO:0000256" key="3">
    <source>
        <dbReference type="SAM" id="MobiDB-lite"/>
    </source>
</evidence>
<dbReference type="SMART" id="SM01017">
    <property type="entry name" value="Arrestin_C"/>
    <property type="match status" value="1"/>
</dbReference>
<feature type="compositionally biased region" description="Basic and acidic residues" evidence="3">
    <location>
        <begin position="599"/>
        <end position="611"/>
    </location>
</feature>
<feature type="region of interest" description="Disordered" evidence="3">
    <location>
        <begin position="239"/>
        <end position="281"/>
    </location>
</feature>
<dbReference type="GO" id="GO:0009898">
    <property type="term" value="C:cytoplasmic side of plasma membrane"/>
    <property type="evidence" value="ECO:0007669"/>
    <property type="project" value="EnsemblFungi"/>
</dbReference>
<reference evidence="5 6" key="1">
    <citation type="journal article" date="2011" name="Proc. Natl. Acad. Sci. U.S.A.">
        <title>Evolutionary erosion of yeast sex chromosomes by mating-type switching accidents.</title>
        <authorList>
            <person name="Gordon J.L."/>
            <person name="Armisen D."/>
            <person name="Proux-Wera E."/>
            <person name="Oheigeartaigh S.S."/>
            <person name="Byrne K.P."/>
            <person name="Wolfe K.H."/>
        </authorList>
    </citation>
    <scope>NUCLEOTIDE SEQUENCE [LARGE SCALE GENOMIC DNA]</scope>
    <source>
        <strain evidence="6">ATCC 10597 / BCRC 20456 / CBS 421 / NBRC 0211 / NRRL Y-12639</strain>
    </source>
</reference>
<dbReference type="RefSeq" id="XP_003669840.1">
    <property type="nucleotide sequence ID" value="XM_003669792.1"/>
</dbReference>
<feature type="region of interest" description="Disordered" evidence="3">
    <location>
        <begin position="591"/>
        <end position="611"/>
    </location>
</feature>
<dbReference type="OrthoDB" id="7785529at2759"/>
<proteinExistence type="inferred from homology"/>
<dbReference type="AlphaFoldDB" id="G0W9Y6"/>
<organism evidence="5 6">
    <name type="scientific">Naumovozyma dairenensis (strain ATCC 10597 / BCRC 20456 / CBS 421 / NBRC 0211 / NRRL Y-12639)</name>
    <name type="common">Saccharomyces dairenensis</name>
    <dbReference type="NCBI Taxonomy" id="1071378"/>
    <lineage>
        <taxon>Eukaryota</taxon>
        <taxon>Fungi</taxon>
        <taxon>Dikarya</taxon>
        <taxon>Ascomycota</taxon>
        <taxon>Saccharomycotina</taxon>
        <taxon>Saccharomycetes</taxon>
        <taxon>Saccharomycetales</taxon>
        <taxon>Saccharomycetaceae</taxon>
        <taxon>Naumovozyma</taxon>
    </lineage>
</organism>
<gene>
    <name evidence="5" type="primary">NDAI0D02830</name>
    <name evidence="5" type="ordered locus">NDAI_0D02830</name>
</gene>
<name>G0W9Y6_NAUDC</name>
<dbReference type="GO" id="GO:0031625">
    <property type="term" value="F:ubiquitin protein ligase binding"/>
    <property type="evidence" value="ECO:0007669"/>
    <property type="project" value="TreeGrafter"/>
</dbReference>
<dbReference type="EMBL" id="HE580270">
    <property type="protein sequence ID" value="CCD24597.1"/>
    <property type="molecule type" value="Genomic_DNA"/>
</dbReference>
<evidence type="ECO:0000256" key="2">
    <source>
        <dbReference type="ARBA" id="ARBA00040066"/>
    </source>
</evidence>
<dbReference type="GeneID" id="11495102"/>
<dbReference type="InterPro" id="IPR011022">
    <property type="entry name" value="Arrestin_C-like"/>
</dbReference>
<dbReference type="SUPFAM" id="SSF81296">
    <property type="entry name" value="E set domains"/>
    <property type="match status" value="1"/>
</dbReference>
<dbReference type="InterPro" id="IPR014756">
    <property type="entry name" value="Ig_E-set"/>
</dbReference>
<dbReference type="eggNOG" id="ENOG502QTQN">
    <property type="taxonomic scope" value="Eukaryota"/>
</dbReference>
<dbReference type="InterPro" id="IPR014752">
    <property type="entry name" value="Arrestin-like_C"/>
</dbReference>
<dbReference type="InterPro" id="IPR011021">
    <property type="entry name" value="Arrestin-like_N"/>
</dbReference>
<keyword evidence="6" id="KW-1185">Reference proteome</keyword>
<dbReference type="GO" id="GO:0030674">
    <property type="term" value="F:protein-macromolecule adaptor activity"/>
    <property type="evidence" value="ECO:0007669"/>
    <property type="project" value="TreeGrafter"/>
</dbReference>
<dbReference type="Pfam" id="PF00339">
    <property type="entry name" value="Arrestin_N"/>
    <property type="match status" value="1"/>
</dbReference>
<protein>
    <recommendedName>
        <fullName evidence="2">pH-response regulator protein palF/RIM8</fullName>
    </recommendedName>
</protein>
<dbReference type="GO" id="GO:0071230">
    <property type="term" value="P:cellular response to amino acid stimulus"/>
    <property type="evidence" value="ECO:0007669"/>
    <property type="project" value="EnsemblFungi"/>
</dbReference>
<dbReference type="Pfam" id="PF02752">
    <property type="entry name" value="Arrestin_C"/>
    <property type="match status" value="1"/>
</dbReference>
<dbReference type="PANTHER" id="PTHR11188:SF161">
    <property type="entry name" value="PH-RESPONSE REGULATOR PROTEIN PALF_RIM8"/>
    <property type="match status" value="1"/>
</dbReference>
<sequence>MALLDILKKSKSSNCKIKNGANVVYHHTHSHSGLLSGNNVKLFYIKLDEPHRLWKPNEYIKGEVILDIKKDLTNIALRFSLISEIKVKLKSTGPTTNKKIEKLVEKSSFLYGSEGIQQETNNNAIPHADPINGLTKGEHRFPFRIKIPNGKHIFSSIKFEKGSIDYYLQCSLESLGINQHEKPISRCEQGFSVLVPLDVTNLPDIKTKTVVLQSYSMLSHRNGSQSNKLLTPEDASSSFTKFTNHSTNSKSSKSSSSSKVSKSSKELSLKTNEQQSHLNPNKIDKTVQISVDIGKSGYILGDLIPIHIAIQHYKECHHSAGLILTLVRICRIGNQNTSMETFRKDICQNIAPLYIDPETLQSNSTLYLKVPLDTLSTFTSFNKFFSFQYYVEVMVNLSRKNMVYTESNRIIGSGADDDDDSNGFIFNGNNNNNDNNNASTSNGNNNNGNTIRNKVTQGVENNINHIQKKVLKIVTQTENGKNNGSDNILNNQNDIESNIIYKDMVNVEKLKRLRNVTGMSIEIVVGTTKQPTQNITTQSTEASNLQTSTRNEYSSETNDLSESIVCHCHHSINGTQIPDWDVNEWLTSPMIDNPAPEYTPKEGTNEANLEDKQELERLRLQELESQPDDY</sequence>
<dbReference type="OMA" id="GMSIEIV"/>
<dbReference type="InterPro" id="IPR050357">
    <property type="entry name" value="Arrestin_domain-protein"/>
</dbReference>
<evidence type="ECO:0000259" key="4">
    <source>
        <dbReference type="SMART" id="SM01017"/>
    </source>
</evidence>
<evidence type="ECO:0000313" key="5">
    <source>
        <dbReference type="EMBL" id="CCD24597.1"/>
    </source>
</evidence>
<dbReference type="GO" id="GO:0005829">
    <property type="term" value="C:cytosol"/>
    <property type="evidence" value="ECO:0007669"/>
    <property type="project" value="TreeGrafter"/>
</dbReference>
<accession>G0W9Y6</accession>
<dbReference type="Proteomes" id="UP000000689">
    <property type="component" value="Chromosome 4"/>
</dbReference>
<feature type="compositionally biased region" description="Low complexity" evidence="3">
    <location>
        <begin position="246"/>
        <end position="261"/>
    </location>
</feature>
<dbReference type="GO" id="GO:0070086">
    <property type="term" value="P:ubiquitin-dependent endocytosis"/>
    <property type="evidence" value="ECO:0007669"/>
    <property type="project" value="EnsemblFungi"/>
</dbReference>
<evidence type="ECO:0000256" key="1">
    <source>
        <dbReference type="ARBA" id="ARBA00037950"/>
    </source>
</evidence>
<comment type="similarity">
    <text evidence="1">Belongs to the arrestin family. PalF/RIM8 subfamily.</text>
</comment>
<evidence type="ECO:0000313" key="6">
    <source>
        <dbReference type="Proteomes" id="UP000000689"/>
    </source>
</evidence>
<dbReference type="HOGENOM" id="CLU_006001_1_0_1"/>
<dbReference type="STRING" id="1071378.G0W9Y6"/>
<feature type="domain" description="Arrestin C-terminal-like" evidence="4">
    <location>
        <begin position="283"/>
        <end position="415"/>
    </location>
</feature>
<feature type="region of interest" description="Disordered" evidence="3">
    <location>
        <begin position="422"/>
        <end position="452"/>
    </location>
</feature>
<dbReference type="PANTHER" id="PTHR11188">
    <property type="entry name" value="ARRESTIN DOMAIN CONTAINING PROTEIN"/>
    <property type="match status" value="1"/>
</dbReference>
<dbReference type="Gene3D" id="2.60.40.640">
    <property type="match status" value="2"/>
</dbReference>
<dbReference type="KEGG" id="ndi:NDAI_0D02830"/>